<reference evidence="1" key="1">
    <citation type="submission" date="2021-01" db="EMBL/GenBank/DDBJ databases">
        <title>Draft genome sequence of Acholeplasmataceae bacterium strain Mahy22.</title>
        <authorList>
            <person name="Watanabe M."/>
            <person name="Kojima H."/>
            <person name="Fukui M."/>
        </authorList>
    </citation>
    <scope>NUCLEOTIDE SEQUENCE</scope>
    <source>
        <strain evidence="1">Mahy22</strain>
    </source>
</reference>
<organism evidence="1 2">
    <name type="scientific">Mariniplasma anaerobium</name>
    <dbReference type="NCBI Taxonomy" id="2735436"/>
    <lineage>
        <taxon>Bacteria</taxon>
        <taxon>Bacillati</taxon>
        <taxon>Mycoplasmatota</taxon>
        <taxon>Mollicutes</taxon>
        <taxon>Acholeplasmatales</taxon>
        <taxon>Acholeplasmataceae</taxon>
        <taxon>Mariniplasma</taxon>
    </lineage>
</organism>
<evidence type="ECO:0000313" key="2">
    <source>
        <dbReference type="Proteomes" id="UP000620133"/>
    </source>
</evidence>
<gene>
    <name evidence="1" type="ORF">MPAN_007750</name>
</gene>
<accession>A0A7U9TGT7</accession>
<evidence type="ECO:0000313" key="1">
    <source>
        <dbReference type="EMBL" id="BCR35882.1"/>
    </source>
</evidence>
<dbReference type="Proteomes" id="UP000620133">
    <property type="component" value="Chromosome"/>
</dbReference>
<name>A0A7U9TGT7_9MOLU</name>
<dbReference type="EMBL" id="AP024412">
    <property type="protein sequence ID" value="BCR35882.1"/>
    <property type="molecule type" value="Genomic_DNA"/>
</dbReference>
<dbReference type="RefSeq" id="WP_176238713.1">
    <property type="nucleotide sequence ID" value="NZ_AP024412.1"/>
</dbReference>
<sequence>MKKYVERYIYDVTRRLPKEMQEDVKEELNAHIYDMLDENPTDDDISEVLHKLGSPRVIANNYKEDKRYVISPLYYDDYIRVLKLVAIIALTISLVISSIEAIIHINEATVFETIFAIFGSILNELCSTLMTVFFFVTIIFWLIDRYQGKTSPNEWKVKDLPDLPDVKSSKISRTGSIVGLIFNTIFSVIFIVILLRYINVIGWYENDVLITRIFDKNITDQFIIFFIISAIIGFMVQLLKIYYKKWNIQLAAAYTASTILSVIIGLVFINQVGLITTGFLTKLANEMEVTVVYLKDGIKTGAIWISVIVSILSAIDLIATWIKTLRPKNAK</sequence>
<dbReference type="Pfam" id="PF22564">
    <property type="entry name" value="HAAS"/>
    <property type="match status" value="1"/>
</dbReference>
<protein>
    <submittedName>
        <fullName evidence="1">Uncharacterized protein</fullName>
    </submittedName>
</protein>
<dbReference type="AlphaFoldDB" id="A0A7U9TGT7"/>
<proteinExistence type="predicted"/>
<keyword evidence="2" id="KW-1185">Reference proteome</keyword>
<dbReference type="KEGG" id="manr:MPAN_007750"/>